<dbReference type="AlphaFoldDB" id="A0A9Q1LGP1"/>
<accession>A0A9Q1LGP1</accession>
<dbReference type="Proteomes" id="UP001152561">
    <property type="component" value="Unassembled WGS sequence"/>
</dbReference>
<dbReference type="EMBL" id="JAJAGQ010000018">
    <property type="protein sequence ID" value="KAJ8536668.1"/>
    <property type="molecule type" value="Genomic_DNA"/>
</dbReference>
<sequence>MNAARRLQFSEAGTSANPTPSAADTVRGNRSAQMGKSLTFVPPIDRDGKLTAKLDEANLKPQQPDGDAPAVCEHQMTEPVQMPPNADTSTDQHVISTHNCPEVEANIQVGDVVCSMVVNGNGKGKAVADHGITDLSGH</sequence>
<feature type="compositionally biased region" description="Polar residues" evidence="1">
    <location>
        <begin position="11"/>
        <end position="34"/>
    </location>
</feature>
<dbReference type="OrthoDB" id="10630612at2759"/>
<feature type="region of interest" description="Disordered" evidence="1">
    <location>
        <begin position="1"/>
        <end position="34"/>
    </location>
</feature>
<reference evidence="3" key="1">
    <citation type="journal article" date="2023" name="Proc. Natl. Acad. Sci. U.S.A.">
        <title>Genomic and structural basis for evolution of tropane alkaloid biosynthesis.</title>
        <authorList>
            <person name="Wanga Y.-J."/>
            <person name="Taina T."/>
            <person name="Yua J.-Y."/>
            <person name="Lia J."/>
            <person name="Xua B."/>
            <person name="Chenc J."/>
            <person name="D'Auriad J.C."/>
            <person name="Huanga J.-P."/>
            <person name="Huanga S.-X."/>
        </authorList>
    </citation>
    <scope>NUCLEOTIDE SEQUENCE [LARGE SCALE GENOMIC DNA]</scope>
    <source>
        <strain evidence="3">cv. KIB-2019</strain>
    </source>
</reference>
<evidence type="ECO:0000313" key="3">
    <source>
        <dbReference type="Proteomes" id="UP001152561"/>
    </source>
</evidence>
<proteinExistence type="predicted"/>
<gene>
    <name evidence="2" type="ORF">K7X08_035069</name>
</gene>
<name>A0A9Q1LGP1_9SOLA</name>
<evidence type="ECO:0000313" key="2">
    <source>
        <dbReference type="EMBL" id="KAJ8536668.1"/>
    </source>
</evidence>
<organism evidence="2 3">
    <name type="scientific">Anisodus acutangulus</name>
    <dbReference type="NCBI Taxonomy" id="402998"/>
    <lineage>
        <taxon>Eukaryota</taxon>
        <taxon>Viridiplantae</taxon>
        <taxon>Streptophyta</taxon>
        <taxon>Embryophyta</taxon>
        <taxon>Tracheophyta</taxon>
        <taxon>Spermatophyta</taxon>
        <taxon>Magnoliopsida</taxon>
        <taxon>eudicotyledons</taxon>
        <taxon>Gunneridae</taxon>
        <taxon>Pentapetalae</taxon>
        <taxon>asterids</taxon>
        <taxon>lamiids</taxon>
        <taxon>Solanales</taxon>
        <taxon>Solanaceae</taxon>
        <taxon>Solanoideae</taxon>
        <taxon>Hyoscyameae</taxon>
        <taxon>Anisodus</taxon>
    </lineage>
</organism>
<protein>
    <submittedName>
        <fullName evidence="2">Uncharacterized protein</fullName>
    </submittedName>
</protein>
<comment type="caution">
    <text evidence="2">The sequence shown here is derived from an EMBL/GenBank/DDBJ whole genome shotgun (WGS) entry which is preliminary data.</text>
</comment>
<keyword evidence="3" id="KW-1185">Reference proteome</keyword>
<evidence type="ECO:0000256" key="1">
    <source>
        <dbReference type="SAM" id="MobiDB-lite"/>
    </source>
</evidence>